<dbReference type="Gene3D" id="3.30.710.10">
    <property type="entry name" value="Potassium Channel Kv1.1, Chain A"/>
    <property type="match status" value="1"/>
</dbReference>
<dbReference type="STRING" id="269621.A0A238FIT2"/>
<evidence type="ECO:0000313" key="1">
    <source>
        <dbReference type="EMBL" id="SCV73692.1"/>
    </source>
</evidence>
<accession>A0A238FIT2</accession>
<keyword evidence="2" id="KW-1185">Reference proteome</keyword>
<protein>
    <submittedName>
        <fullName evidence="1">BQ2448_6122 protein</fullName>
    </submittedName>
</protein>
<dbReference type="Proteomes" id="UP000198372">
    <property type="component" value="Unassembled WGS sequence"/>
</dbReference>
<sequence length="412" mass="46038">MSSNLCICLIVSLSRETIHEATEWPVVPCPTHVGATFAHIHNKFYTRLGGTTGRIYVTNVYGTDGKAFTFESGNFLVNLPCWVRVDMMSCDLSQEFLSHTFRSGDSLDSDKTILRTTVLDRLVDDVQSRPGYVATLALPPMMASKIRTVPILKEWHGVHNSKRPCDVKFIFGSSSTELWETAEFLQSKSSHWADLFSSGFSESVKKLDLNGQEQVTSDVGLESATSPTTAITVTNGAKSDHPSRSQGKCTVAIHTILIEDEELYHPYRTILCWLRTGEIKFRPLVIDCHPSDERAEPEPETNPTLDVLSLETVCPKAIYRLAHSLELEELRTLALRSIVSQIKVENVALELFGQLSMDFDEVHKREFDFAIRNWSVVKKTVGMQSVQQWVKEGPLPSALQTLLDVSFALSSA</sequence>
<dbReference type="EMBL" id="FMSP01000019">
    <property type="protein sequence ID" value="SCV73692.1"/>
    <property type="molecule type" value="Genomic_DNA"/>
</dbReference>
<name>A0A238FIT2_9BASI</name>
<dbReference type="InterPro" id="IPR011333">
    <property type="entry name" value="SKP1/BTB/POZ_sf"/>
</dbReference>
<proteinExistence type="predicted"/>
<gene>
    <name evidence="1" type="ORF">BQ2448_6122</name>
</gene>
<reference evidence="2" key="1">
    <citation type="submission" date="2016-09" db="EMBL/GenBank/DDBJ databases">
        <authorList>
            <person name="Jeantristanb JTB J.-T."/>
            <person name="Ricardo R."/>
        </authorList>
    </citation>
    <scope>NUCLEOTIDE SEQUENCE [LARGE SCALE GENOMIC DNA]</scope>
</reference>
<organism evidence="1 2">
    <name type="scientific">Microbotryum intermedium</name>
    <dbReference type="NCBI Taxonomy" id="269621"/>
    <lineage>
        <taxon>Eukaryota</taxon>
        <taxon>Fungi</taxon>
        <taxon>Dikarya</taxon>
        <taxon>Basidiomycota</taxon>
        <taxon>Pucciniomycotina</taxon>
        <taxon>Microbotryomycetes</taxon>
        <taxon>Microbotryales</taxon>
        <taxon>Microbotryaceae</taxon>
        <taxon>Microbotryum</taxon>
    </lineage>
</organism>
<dbReference type="AlphaFoldDB" id="A0A238FIT2"/>
<dbReference type="OrthoDB" id="2533563at2759"/>
<evidence type="ECO:0000313" key="2">
    <source>
        <dbReference type="Proteomes" id="UP000198372"/>
    </source>
</evidence>